<evidence type="ECO:0000256" key="2">
    <source>
        <dbReference type="ARBA" id="ARBA00008276"/>
    </source>
</evidence>
<dbReference type="Gene3D" id="3.90.190.20">
    <property type="entry name" value="Mur ligase, C-terminal domain"/>
    <property type="match status" value="1"/>
</dbReference>
<evidence type="ECO:0000256" key="9">
    <source>
        <dbReference type="ARBA" id="ARBA00030592"/>
    </source>
</evidence>
<evidence type="ECO:0000256" key="6">
    <source>
        <dbReference type="ARBA" id="ARBA00022741"/>
    </source>
</evidence>
<evidence type="ECO:0000256" key="3">
    <source>
        <dbReference type="ARBA" id="ARBA00013025"/>
    </source>
</evidence>
<dbReference type="Pfam" id="PF02875">
    <property type="entry name" value="Mur_ligase_C"/>
    <property type="match status" value="1"/>
</dbReference>
<dbReference type="InterPro" id="IPR004101">
    <property type="entry name" value="Mur_ligase_C"/>
</dbReference>
<evidence type="ECO:0000256" key="8">
    <source>
        <dbReference type="ARBA" id="ARBA00022842"/>
    </source>
</evidence>
<dbReference type="PIRSF" id="PIRSF001563">
    <property type="entry name" value="Folylpolyglu_synth"/>
    <property type="match status" value="1"/>
</dbReference>
<dbReference type="GO" id="GO:0005737">
    <property type="term" value="C:cytoplasm"/>
    <property type="evidence" value="ECO:0007669"/>
    <property type="project" value="TreeGrafter"/>
</dbReference>
<evidence type="ECO:0000313" key="13">
    <source>
        <dbReference type="EMBL" id="GCE17361.1"/>
    </source>
</evidence>
<evidence type="ECO:0000256" key="1">
    <source>
        <dbReference type="ARBA" id="ARBA00001946"/>
    </source>
</evidence>
<name>A0A402AE39_9CHLR</name>
<accession>A0A402AE39</accession>
<evidence type="ECO:0000259" key="11">
    <source>
        <dbReference type="Pfam" id="PF02875"/>
    </source>
</evidence>
<comment type="similarity">
    <text evidence="2">Belongs to the folylpolyglutamate synthase family.</text>
</comment>
<keyword evidence="7" id="KW-0067">ATP-binding</keyword>
<dbReference type="GO" id="GO:0008841">
    <property type="term" value="F:dihydrofolate synthase activity"/>
    <property type="evidence" value="ECO:0007669"/>
    <property type="project" value="TreeGrafter"/>
</dbReference>
<dbReference type="PANTHER" id="PTHR11136">
    <property type="entry name" value="FOLYLPOLYGLUTAMATE SYNTHASE-RELATED"/>
    <property type="match status" value="1"/>
</dbReference>
<organism evidence="13 14">
    <name type="scientific">Dictyobacter kobayashii</name>
    <dbReference type="NCBI Taxonomy" id="2014872"/>
    <lineage>
        <taxon>Bacteria</taxon>
        <taxon>Bacillati</taxon>
        <taxon>Chloroflexota</taxon>
        <taxon>Ktedonobacteria</taxon>
        <taxon>Ktedonobacterales</taxon>
        <taxon>Dictyobacteraceae</taxon>
        <taxon>Dictyobacter</taxon>
    </lineage>
</organism>
<gene>
    <name evidence="13" type="ORF">KDK_11610</name>
</gene>
<evidence type="ECO:0000256" key="5">
    <source>
        <dbReference type="ARBA" id="ARBA00022723"/>
    </source>
</evidence>
<feature type="domain" description="Mur ligase central" evidence="12">
    <location>
        <begin position="52"/>
        <end position="297"/>
    </location>
</feature>
<dbReference type="RefSeq" id="WP_161977135.1">
    <property type="nucleotide sequence ID" value="NZ_BIFS01000001.1"/>
</dbReference>
<dbReference type="GO" id="GO:0046872">
    <property type="term" value="F:metal ion binding"/>
    <property type="evidence" value="ECO:0007669"/>
    <property type="project" value="UniProtKB-KW"/>
</dbReference>
<dbReference type="InterPro" id="IPR013221">
    <property type="entry name" value="Mur_ligase_cen"/>
</dbReference>
<dbReference type="GO" id="GO:0005524">
    <property type="term" value="F:ATP binding"/>
    <property type="evidence" value="ECO:0007669"/>
    <property type="project" value="UniProtKB-KW"/>
</dbReference>
<evidence type="ECO:0000256" key="4">
    <source>
        <dbReference type="ARBA" id="ARBA00022598"/>
    </source>
</evidence>
<dbReference type="PANTHER" id="PTHR11136:SF0">
    <property type="entry name" value="DIHYDROFOLATE SYNTHETASE-RELATED"/>
    <property type="match status" value="1"/>
</dbReference>
<keyword evidence="4" id="KW-0436">Ligase</keyword>
<feature type="domain" description="Mur ligase C-terminal" evidence="11">
    <location>
        <begin position="325"/>
        <end position="444"/>
    </location>
</feature>
<dbReference type="FunFam" id="3.40.1190.10:FF:000011">
    <property type="entry name" value="Folylpolyglutamate synthase/dihydrofolate synthase"/>
    <property type="match status" value="1"/>
</dbReference>
<evidence type="ECO:0000256" key="7">
    <source>
        <dbReference type="ARBA" id="ARBA00022840"/>
    </source>
</evidence>
<comment type="caution">
    <text evidence="13">The sequence shown here is derived from an EMBL/GenBank/DDBJ whole genome shotgun (WGS) entry which is preliminary data.</text>
</comment>
<dbReference type="SUPFAM" id="SSF53244">
    <property type="entry name" value="MurD-like peptide ligases, peptide-binding domain"/>
    <property type="match status" value="1"/>
</dbReference>
<dbReference type="Proteomes" id="UP000287188">
    <property type="component" value="Unassembled WGS sequence"/>
</dbReference>
<dbReference type="InterPro" id="IPR036615">
    <property type="entry name" value="Mur_ligase_C_dom_sf"/>
</dbReference>
<comment type="catalytic activity">
    <reaction evidence="10">
        <text>(6S)-5,6,7,8-tetrahydrofolyl-(gamma-L-Glu)(n) + L-glutamate + ATP = (6S)-5,6,7,8-tetrahydrofolyl-(gamma-L-Glu)(n+1) + ADP + phosphate + H(+)</text>
        <dbReference type="Rhea" id="RHEA:10580"/>
        <dbReference type="Rhea" id="RHEA-COMP:14738"/>
        <dbReference type="Rhea" id="RHEA-COMP:14740"/>
        <dbReference type="ChEBI" id="CHEBI:15378"/>
        <dbReference type="ChEBI" id="CHEBI:29985"/>
        <dbReference type="ChEBI" id="CHEBI:30616"/>
        <dbReference type="ChEBI" id="CHEBI:43474"/>
        <dbReference type="ChEBI" id="CHEBI:141005"/>
        <dbReference type="ChEBI" id="CHEBI:456216"/>
        <dbReference type="EC" id="6.3.2.17"/>
    </reaction>
</comment>
<evidence type="ECO:0000256" key="10">
    <source>
        <dbReference type="ARBA" id="ARBA00047493"/>
    </source>
</evidence>
<evidence type="ECO:0000259" key="12">
    <source>
        <dbReference type="Pfam" id="PF08245"/>
    </source>
</evidence>
<proteinExistence type="inferred from homology"/>
<keyword evidence="5" id="KW-0479">Metal-binding</keyword>
<protein>
    <recommendedName>
        <fullName evidence="3">tetrahydrofolate synthase</fullName>
        <ecNumber evidence="3">6.3.2.17</ecNumber>
    </recommendedName>
    <alternativeName>
        <fullName evidence="9">Tetrahydrofolylpolyglutamate synthase</fullName>
    </alternativeName>
</protein>
<dbReference type="GO" id="GO:0004326">
    <property type="term" value="F:tetrahydrofolylpolyglutamate synthase activity"/>
    <property type="evidence" value="ECO:0007669"/>
    <property type="project" value="UniProtKB-EC"/>
</dbReference>
<keyword evidence="8" id="KW-0460">Magnesium</keyword>
<dbReference type="AlphaFoldDB" id="A0A402AE39"/>
<dbReference type="Pfam" id="PF08245">
    <property type="entry name" value="Mur_ligase_M"/>
    <property type="match status" value="1"/>
</dbReference>
<dbReference type="InterPro" id="IPR036565">
    <property type="entry name" value="Mur-like_cat_sf"/>
</dbReference>
<dbReference type="Gene3D" id="3.40.1190.10">
    <property type="entry name" value="Mur-like, catalytic domain"/>
    <property type="match status" value="1"/>
</dbReference>
<keyword evidence="14" id="KW-1185">Reference proteome</keyword>
<dbReference type="NCBIfam" id="TIGR01499">
    <property type="entry name" value="folC"/>
    <property type="match status" value="1"/>
</dbReference>
<evidence type="ECO:0000313" key="14">
    <source>
        <dbReference type="Proteomes" id="UP000287188"/>
    </source>
</evidence>
<dbReference type="SUPFAM" id="SSF53623">
    <property type="entry name" value="MurD-like peptide ligases, catalytic domain"/>
    <property type="match status" value="1"/>
</dbReference>
<keyword evidence="6" id="KW-0547">Nucleotide-binding</keyword>
<reference evidence="14" key="1">
    <citation type="submission" date="2018-12" db="EMBL/GenBank/DDBJ databases">
        <title>Tengunoibacter tsumagoiensis gen. nov., sp. nov., Dictyobacter kobayashii sp. nov., D. alpinus sp. nov., and D. joshuensis sp. nov. and description of Dictyobacteraceae fam. nov. within the order Ktedonobacterales isolated from Tengu-no-mugimeshi.</title>
        <authorList>
            <person name="Wang C.M."/>
            <person name="Zheng Y."/>
            <person name="Sakai Y."/>
            <person name="Toyoda A."/>
            <person name="Minakuchi Y."/>
            <person name="Abe K."/>
            <person name="Yokota A."/>
            <person name="Yabe S."/>
        </authorList>
    </citation>
    <scope>NUCLEOTIDE SEQUENCE [LARGE SCALE GENOMIC DNA]</scope>
    <source>
        <strain evidence="14">Uno11</strain>
    </source>
</reference>
<dbReference type="EMBL" id="BIFS01000001">
    <property type="protein sequence ID" value="GCE17361.1"/>
    <property type="molecule type" value="Genomic_DNA"/>
</dbReference>
<dbReference type="InterPro" id="IPR001645">
    <property type="entry name" value="Folylpolyglutamate_synth"/>
</dbReference>
<comment type="cofactor">
    <cofactor evidence="1">
        <name>Mg(2+)</name>
        <dbReference type="ChEBI" id="CHEBI:18420"/>
    </cofactor>
</comment>
<dbReference type="EC" id="6.3.2.17" evidence="3"/>
<sequence>MNYKEALNYIYSFTDYERSGKYTRDRNENILREVELLKRLGNPHLQYTNTLIAGTKGKGSTAAYIERVLREAGLRTGLYTQPDLHTFRERSQTNGRLISEQELADLVPEIRAAVEQIEASQEYGPFITYEIGTALALLYFARQQVQHAVVEVGLGGRLDATNVTQPLVSVITSISYDHMSILGDTLTKIATEKAGIIKPNGLVVTSAQAPEALVAITAIARQRNARIVRIGAVGEDPAQVEVAAGSVPGLDYRYQIHEQRENGQRFSIQTPAGVYRDLETPLVGEHQVENATVAVATLEELRKKGIEWDEQALRKGLAAVHWPARIQIVGHEPTIVVDGAHNADSMHKLLLALRSTFEPHRLICVLGVNKDKDIAHMLQELAEVDAIILTHADNPRAMRPEELQTLLLQYAPNVPVHLAETCEQALDLATDLAETSDLICATGSLYLAGEALRWAAEHGDARAASEIEGRDH</sequence>